<comment type="catalytic activity">
    <reaction evidence="10 11">
        <text>uridine(2552) in 23S rRNA + S-adenosyl-L-methionine = 2'-O-methyluridine(2552) in 23S rRNA + S-adenosyl-L-homocysteine + H(+)</text>
        <dbReference type="Rhea" id="RHEA:42720"/>
        <dbReference type="Rhea" id="RHEA-COMP:10202"/>
        <dbReference type="Rhea" id="RHEA-COMP:10203"/>
        <dbReference type="ChEBI" id="CHEBI:15378"/>
        <dbReference type="ChEBI" id="CHEBI:57856"/>
        <dbReference type="ChEBI" id="CHEBI:59789"/>
        <dbReference type="ChEBI" id="CHEBI:65315"/>
        <dbReference type="ChEBI" id="CHEBI:74478"/>
        <dbReference type="EC" id="2.1.1.166"/>
    </reaction>
</comment>
<dbReference type="InterPro" id="IPR050082">
    <property type="entry name" value="RNA_methyltr_RlmE"/>
</dbReference>
<keyword evidence="1 11" id="KW-0698">rRNA processing</keyword>
<dbReference type="RefSeq" id="WP_068807017.1">
    <property type="nucleotide sequence ID" value="NZ_MBFM01000003.1"/>
</dbReference>
<evidence type="ECO:0000256" key="10">
    <source>
        <dbReference type="ARBA" id="ARBA00048970"/>
    </source>
</evidence>
<keyword evidence="3 11" id="KW-0808">Transferase</keyword>
<dbReference type="EC" id="2.1.1.166" evidence="6 11"/>
<dbReference type="AlphaFoldDB" id="A0A7X7R985"/>
<evidence type="ECO:0000256" key="3">
    <source>
        <dbReference type="ARBA" id="ARBA00022679"/>
    </source>
</evidence>
<evidence type="ECO:0000313" key="15">
    <source>
        <dbReference type="Proteomes" id="UP000536534"/>
    </source>
</evidence>
<dbReference type="InterPro" id="IPR029063">
    <property type="entry name" value="SAM-dependent_MTases_sf"/>
</dbReference>
<evidence type="ECO:0000256" key="11">
    <source>
        <dbReference type="HAMAP-Rule" id="MF_01547"/>
    </source>
</evidence>
<evidence type="ECO:0000256" key="5">
    <source>
        <dbReference type="ARBA" id="ARBA00037569"/>
    </source>
</evidence>
<sequence>MKRNKTSKAWMHEHLNDPYVQRAQAEGYRARAAFKLKEIDERDHLFKPGMVVVDLGAAPGSWCQVAVQRVGATGKVLGVDLLPVEPIAGLDFLLGDFGEDAVLAELEARLGGAAVDLVLSDMAPNLSGVATVDQARSIMLCELALDFAARQLGPGGRFVVKVFQGEGFMAFRKAMEQTFTSVQVRKPKASRDRSAEVYLVGSGLRRNRWSTR</sequence>
<dbReference type="PIRSF" id="PIRSF005461">
    <property type="entry name" value="23S_rRNA_mtase"/>
    <property type="match status" value="1"/>
</dbReference>
<feature type="binding site" evidence="11">
    <location>
        <position position="96"/>
    </location>
    <ligand>
        <name>S-adenosyl-L-methionine</name>
        <dbReference type="ChEBI" id="CHEBI:59789"/>
    </ligand>
</feature>
<feature type="binding site" evidence="11">
    <location>
        <position position="60"/>
    </location>
    <ligand>
        <name>S-adenosyl-L-methionine</name>
        <dbReference type="ChEBI" id="CHEBI:59789"/>
    </ligand>
</feature>
<evidence type="ECO:0000256" key="9">
    <source>
        <dbReference type="ARBA" id="ARBA00042745"/>
    </source>
</evidence>
<comment type="caution">
    <text evidence="14">The sequence shown here is derived from an EMBL/GenBank/DDBJ whole genome shotgun (WGS) entry which is preliminary data.</text>
</comment>
<feature type="active site" description="Proton acceptor" evidence="11 12">
    <location>
        <position position="161"/>
    </location>
</feature>
<dbReference type="GO" id="GO:0005737">
    <property type="term" value="C:cytoplasm"/>
    <property type="evidence" value="ECO:0007669"/>
    <property type="project" value="UniProtKB-SubCell"/>
</dbReference>
<dbReference type="GO" id="GO:0008650">
    <property type="term" value="F:rRNA (uridine-2'-O-)-methyltransferase activity"/>
    <property type="evidence" value="ECO:0007669"/>
    <property type="project" value="UniProtKB-UniRule"/>
</dbReference>
<feature type="domain" description="Ribosomal RNA methyltransferase FtsJ" evidence="13">
    <location>
        <begin position="28"/>
        <end position="202"/>
    </location>
</feature>
<evidence type="ECO:0000256" key="8">
    <source>
        <dbReference type="ARBA" id="ARBA00041995"/>
    </source>
</evidence>
<reference evidence="14 15" key="1">
    <citation type="journal article" date="2020" name="Biotechnol. Biofuels">
        <title>New insights from the biogas microbiome by comprehensive genome-resolved metagenomics of nearly 1600 species originating from multiple anaerobic digesters.</title>
        <authorList>
            <person name="Campanaro S."/>
            <person name="Treu L."/>
            <person name="Rodriguez-R L.M."/>
            <person name="Kovalovszki A."/>
            <person name="Ziels R.M."/>
            <person name="Maus I."/>
            <person name="Zhu X."/>
            <person name="Kougias P.G."/>
            <person name="Basile A."/>
            <person name="Luo G."/>
            <person name="Schluter A."/>
            <person name="Konstantinidis K.T."/>
            <person name="Angelidaki I."/>
        </authorList>
    </citation>
    <scope>NUCLEOTIDE SEQUENCE [LARGE SCALE GENOMIC DNA]</scope>
    <source>
        <strain evidence="14">AS06rmzACSIP_256</strain>
    </source>
</reference>
<proteinExistence type="inferred from homology"/>
<accession>A0A7X7R985</accession>
<dbReference type="Gene3D" id="3.40.50.150">
    <property type="entry name" value="Vaccinia Virus protein VP39"/>
    <property type="match status" value="1"/>
</dbReference>
<keyword evidence="2 11" id="KW-0489">Methyltransferase</keyword>
<dbReference type="Proteomes" id="UP000536534">
    <property type="component" value="Unassembled WGS sequence"/>
</dbReference>
<dbReference type="FunFam" id="3.40.50.150:FF:000005">
    <property type="entry name" value="Ribosomal RNA large subunit methyltransferase E"/>
    <property type="match status" value="1"/>
</dbReference>
<evidence type="ECO:0000256" key="7">
    <source>
        <dbReference type="ARBA" id="ARBA00041129"/>
    </source>
</evidence>
<dbReference type="InterPro" id="IPR015507">
    <property type="entry name" value="rRNA-MeTfrase_E"/>
</dbReference>
<evidence type="ECO:0000256" key="2">
    <source>
        <dbReference type="ARBA" id="ARBA00022603"/>
    </source>
</evidence>
<protein>
    <recommendedName>
        <fullName evidence="7 11">Ribosomal RNA large subunit methyltransferase E</fullName>
        <ecNumber evidence="6 11">2.1.1.166</ecNumber>
    </recommendedName>
    <alternativeName>
        <fullName evidence="9 11">23S rRNA Um2552 methyltransferase</fullName>
    </alternativeName>
    <alternativeName>
        <fullName evidence="8 11">rRNA (uridine-2'-O-)-methyltransferase</fullName>
    </alternativeName>
</protein>
<dbReference type="Pfam" id="PF01728">
    <property type="entry name" value="FtsJ"/>
    <property type="match status" value="1"/>
</dbReference>
<name>A0A7X7R985_9RHOO</name>
<organism evidence="14 15">
    <name type="scientific">Thauera phenolivorans</name>
    <dbReference type="NCBI Taxonomy" id="1792543"/>
    <lineage>
        <taxon>Bacteria</taxon>
        <taxon>Pseudomonadati</taxon>
        <taxon>Pseudomonadota</taxon>
        <taxon>Betaproteobacteria</taxon>
        <taxon>Rhodocyclales</taxon>
        <taxon>Zoogloeaceae</taxon>
        <taxon>Thauera</taxon>
    </lineage>
</organism>
<feature type="binding site" evidence="11">
    <location>
        <position position="80"/>
    </location>
    <ligand>
        <name>S-adenosyl-L-methionine</name>
        <dbReference type="ChEBI" id="CHEBI:59789"/>
    </ligand>
</feature>
<evidence type="ECO:0000256" key="12">
    <source>
        <dbReference type="PIRSR" id="PIRSR005461-1"/>
    </source>
</evidence>
<dbReference type="EMBL" id="JAAYYV010000415">
    <property type="protein sequence ID" value="NLF55587.1"/>
    <property type="molecule type" value="Genomic_DNA"/>
</dbReference>
<feature type="binding site" evidence="11">
    <location>
        <position position="62"/>
    </location>
    <ligand>
        <name>S-adenosyl-L-methionine</name>
        <dbReference type="ChEBI" id="CHEBI:59789"/>
    </ligand>
</feature>
<keyword evidence="11" id="KW-0963">Cytoplasm</keyword>
<evidence type="ECO:0000259" key="13">
    <source>
        <dbReference type="Pfam" id="PF01728"/>
    </source>
</evidence>
<comment type="similarity">
    <text evidence="11">Belongs to the class I-like SAM-binding methyltransferase superfamily. RNA methyltransferase RlmE family.</text>
</comment>
<comment type="subcellular location">
    <subcellularLocation>
        <location evidence="11">Cytoplasm</location>
    </subcellularLocation>
</comment>
<keyword evidence="4 11" id="KW-0949">S-adenosyl-L-methionine</keyword>
<evidence type="ECO:0000313" key="14">
    <source>
        <dbReference type="EMBL" id="NLF55587.1"/>
    </source>
</evidence>
<dbReference type="NCBIfam" id="NF008390">
    <property type="entry name" value="PRK11188.1"/>
    <property type="match status" value="1"/>
</dbReference>
<dbReference type="HAMAP" id="MF_01547">
    <property type="entry name" value="RNA_methyltr_E"/>
    <property type="match status" value="1"/>
</dbReference>
<gene>
    <name evidence="11 14" type="primary">rlmE</name>
    <name evidence="11" type="synonym">ftsJ</name>
    <name evidence="11" type="synonym">rrmJ</name>
    <name evidence="14" type="ORF">GX576_14555</name>
</gene>
<dbReference type="PANTHER" id="PTHR10920:SF18">
    <property type="entry name" value="RRNA METHYLTRANSFERASE 2, MITOCHONDRIAL"/>
    <property type="match status" value="1"/>
</dbReference>
<evidence type="ECO:0000256" key="6">
    <source>
        <dbReference type="ARBA" id="ARBA00038861"/>
    </source>
</evidence>
<comment type="function">
    <text evidence="5 11">Specifically methylates the uridine in position 2552 of 23S rRNA at the 2'-O position of the ribose in the fully assembled 50S ribosomal subunit.</text>
</comment>
<dbReference type="PANTHER" id="PTHR10920">
    <property type="entry name" value="RIBOSOMAL RNA METHYLTRANSFERASE"/>
    <property type="match status" value="1"/>
</dbReference>
<dbReference type="OrthoDB" id="9790080at2"/>
<evidence type="ECO:0000256" key="4">
    <source>
        <dbReference type="ARBA" id="ARBA00022691"/>
    </source>
</evidence>
<feature type="binding site" evidence="11">
    <location>
        <position position="121"/>
    </location>
    <ligand>
        <name>S-adenosyl-L-methionine</name>
        <dbReference type="ChEBI" id="CHEBI:59789"/>
    </ligand>
</feature>
<dbReference type="InterPro" id="IPR002877">
    <property type="entry name" value="RNA_MeTrfase_FtsJ_dom"/>
</dbReference>
<dbReference type="SUPFAM" id="SSF53335">
    <property type="entry name" value="S-adenosyl-L-methionine-dependent methyltransferases"/>
    <property type="match status" value="1"/>
</dbReference>
<evidence type="ECO:0000256" key="1">
    <source>
        <dbReference type="ARBA" id="ARBA00022552"/>
    </source>
</evidence>